<evidence type="ECO:0000313" key="5">
    <source>
        <dbReference type="Proteomes" id="UP000440367"/>
    </source>
</evidence>
<dbReference type="EMBL" id="QXGB01000498">
    <property type="protein sequence ID" value="KAE9212765.1"/>
    <property type="molecule type" value="Genomic_DNA"/>
</dbReference>
<comment type="caution">
    <text evidence="3">The sequence shown here is derived from an EMBL/GenBank/DDBJ whole genome shotgun (WGS) entry which is preliminary data.</text>
</comment>
<proteinExistence type="predicted"/>
<accession>A0A6A3Y5Y2</accession>
<dbReference type="EMBL" id="QXFW01000582">
    <property type="protein sequence ID" value="KAE9008094.1"/>
    <property type="molecule type" value="Genomic_DNA"/>
</dbReference>
<dbReference type="EMBL" id="QXGD01001545">
    <property type="protein sequence ID" value="KAE9203876.1"/>
    <property type="molecule type" value="Genomic_DNA"/>
</dbReference>
<keyword evidence="4" id="KW-1185">Reference proteome</keyword>
<evidence type="ECO:0000313" key="4">
    <source>
        <dbReference type="Proteomes" id="UP000433483"/>
    </source>
</evidence>
<evidence type="ECO:0000313" key="2">
    <source>
        <dbReference type="EMBL" id="KAE9203876.1"/>
    </source>
</evidence>
<dbReference type="AlphaFoldDB" id="A0A6A3Y5Y2"/>
<dbReference type="Proteomes" id="UP000440367">
    <property type="component" value="Unassembled WGS sequence"/>
</dbReference>
<evidence type="ECO:0000313" key="3">
    <source>
        <dbReference type="EMBL" id="KAE9212765.1"/>
    </source>
</evidence>
<sequence length="75" mass="8771">MKKWHALINTVQKLEKALGWMKQLQFARVDNRSFQVEENLELPVVLKNIPLISNKAQVLDLTAKECLSDDQEVWH</sequence>
<gene>
    <name evidence="2" type="ORF">PF002_g20809</name>
    <name evidence="3" type="ORF">PF005_g10451</name>
    <name evidence="1" type="ORF">PF011_g10827</name>
</gene>
<evidence type="ECO:0000313" key="6">
    <source>
        <dbReference type="Proteomes" id="UP000460718"/>
    </source>
</evidence>
<dbReference type="Proteomes" id="UP000460718">
    <property type="component" value="Unassembled WGS sequence"/>
</dbReference>
<dbReference type="OrthoDB" id="93786at2759"/>
<name>A0A6A3Y5Y2_9STRA</name>
<reference evidence="4 5" key="1">
    <citation type="submission" date="2018-08" db="EMBL/GenBank/DDBJ databases">
        <title>Genomic investigation of the strawberry pathogen Phytophthora fragariae indicates pathogenicity is determined by transcriptional variation in three key races.</title>
        <authorList>
            <person name="Adams T.M."/>
            <person name="Armitage A.D."/>
            <person name="Sobczyk M.K."/>
            <person name="Bates H.J."/>
            <person name="Dunwell J.M."/>
            <person name="Nellist C.F."/>
            <person name="Harrison R.J."/>
        </authorList>
    </citation>
    <scope>NUCLEOTIDE SEQUENCE [LARGE SCALE GENOMIC DNA]</scope>
    <source>
        <strain evidence="2 5">BC-1</strain>
        <strain evidence="3 4">NOV-27</strain>
        <strain evidence="1 6">SCRP245</strain>
    </source>
</reference>
<dbReference type="Proteomes" id="UP000433483">
    <property type="component" value="Unassembled WGS sequence"/>
</dbReference>
<evidence type="ECO:0000313" key="1">
    <source>
        <dbReference type="EMBL" id="KAE9008094.1"/>
    </source>
</evidence>
<protein>
    <submittedName>
        <fullName evidence="3">Uncharacterized protein</fullName>
    </submittedName>
</protein>
<organism evidence="3 4">
    <name type="scientific">Phytophthora fragariae</name>
    <dbReference type="NCBI Taxonomy" id="53985"/>
    <lineage>
        <taxon>Eukaryota</taxon>
        <taxon>Sar</taxon>
        <taxon>Stramenopiles</taxon>
        <taxon>Oomycota</taxon>
        <taxon>Peronosporomycetes</taxon>
        <taxon>Peronosporales</taxon>
        <taxon>Peronosporaceae</taxon>
        <taxon>Phytophthora</taxon>
    </lineage>
</organism>